<gene>
    <name evidence="2" type="primary">tapA</name>
    <name evidence="2" type="ORF">MOE99_06375</name>
</gene>
<dbReference type="Proteomes" id="UP001066278">
    <property type="component" value="Unassembled WGS sequence"/>
</dbReference>
<name>A0A9Q4ER05_9BACI</name>
<feature type="region of interest" description="Disordered" evidence="1">
    <location>
        <begin position="191"/>
        <end position="254"/>
    </location>
</feature>
<protein>
    <submittedName>
        <fullName evidence="2">Amyloid fiber anchoring/assembly protein TapA</fullName>
    </submittedName>
</protein>
<evidence type="ECO:0000256" key="1">
    <source>
        <dbReference type="SAM" id="MobiDB-lite"/>
    </source>
</evidence>
<proteinExistence type="predicted"/>
<dbReference type="InterPro" id="IPR023848">
    <property type="entry name" value="TasA"/>
</dbReference>
<evidence type="ECO:0000313" key="3">
    <source>
        <dbReference type="Proteomes" id="UP001066278"/>
    </source>
</evidence>
<accession>A0A9Q4ER05</accession>
<dbReference type="GO" id="GO:0097311">
    <property type="term" value="C:bacterial biofilm matrix"/>
    <property type="evidence" value="ECO:0007669"/>
    <property type="project" value="InterPro"/>
</dbReference>
<dbReference type="EMBL" id="JALAXJ010000006">
    <property type="protein sequence ID" value="MCY9228991.1"/>
    <property type="molecule type" value="Genomic_DNA"/>
</dbReference>
<reference evidence="2" key="1">
    <citation type="submission" date="2022-02" db="EMBL/GenBank/DDBJ databases">
        <title>Crop Bioprotection Bacillus Genome Sequencing.</title>
        <authorList>
            <person name="Dunlap C."/>
        </authorList>
    </citation>
    <scope>NUCLEOTIDE SEQUENCE</scope>
    <source>
        <strain evidence="2">T20C13</strain>
    </source>
</reference>
<dbReference type="InterPro" id="IPR023833">
    <property type="entry name" value="Signal_pept_SipW-depend-type"/>
</dbReference>
<dbReference type="RefSeq" id="WP_268296523.1">
    <property type="nucleotide sequence ID" value="NZ_JALAJJ010000056.1"/>
</dbReference>
<evidence type="ECO:0000313" key="2">
    <source>
        <dbReference type="EMBL" id="MCY9228991.1"/>
    </source>
</evidence>
<sequence>MFRLFRNQQKAKTNLKVLLLIFQLSVIFSLTAAICLQFSDDTSAAFHDIETLDVSLQACTDFQHTDKNCHYDKRWDQSDLHLSDQTDTKGTVCSPVALFAELENTGEKLKKSKWKWELHKLKNARKPLKDGNVIEKGFVSNQIGDSLYKIETNKKMKPGIYAFKVYKPAGYPAEGSTFEWSEPMTLAKCDEKPTVPKKETKPAFKKEKENSQKDIQEKSNKEDATQEAVTKEKETQSVQRESGEEDEKSNEADQ</sequence>
<dbReference type="NCBIfam" id="TIGR04087">
    <property type="entry name" value="YqxM_for_SipW"/>
    <property type="match status" value="1"/>
</dbReference>
<comment type="caution">
    <text evidence="2">The sequence shown here is derived from an EMBL/GenBank/DDBJ whole genome shotgun (WGS) entry which is preliminary data.</text>
</comment>
<feature type="compositionally biased region" description="Basic and acidic residues" evidence="1">
    <location>
        <begin position="191"/>
        <end position="235"/>
    </location>
</feature>
<dbReference type="AlphaFoldDB" id="A0A9Q4ER05"/>
<organism evidence="2 3">
    <name type="scientific">Bacillus inaquosorum</name>
    <dbReference type="NCBI Taxonomy" id="483913"/>
    <lineage>
        <taxon>Bacteria</taxon>
        <taxon>Bacillati</taxon>
        <taxon>Bacillota</taxon>
        <taxon>Bacilli</taxon>
        <taxon>Bacillales</taxon>
        <taxon>Bacillaceae</taxon>
        <taxon>Bacillus</taxon>
    </lineage>
</organism>
<dbReference type="NCBIfam" id="TIGR04088">
    <property type="entry name" value="cognate_SipW"/>
    <property type="match status" value="1"/>
</dbReference>